<dbReference type="EMBL" id="CAJEWD010000006">
    <property type="protein sequence ID" value="CAD2075411.1"/>
    <property type="molecule type" value="Genomic_DNA"/>
</dbReference>
<comment type="caution">
    <text evidence="2">The sequence shown here is derived from an EMBL/GenBank/DDBJ whole genome shotgun (WGS) entry which is preliminary data.</text>
</comment>
<organism evidence="2 3">
    <name type="scientific">Jeotgalicoccus meleagridis</name>
    <dbReference type="NCBI Taxonomy" id="2759181"/>
    <lineage>
        <taxon>Bacteria</taxon>
        <taxon>Bacillati</taxon>
        <taxon>Bacillota</taxon>
        <taxon>Bacilli</taxon>
        <taxon>Bacillales</taxon>
        <taxon>Staphylococcaceae</taxon>
        <taxon>Jeotgalicoccus</taxon>
    </lineage>
</organism>
<name>A0A6V7RCF1_9STAP</name>
<evidence type="ECO:0000313" key="3">
    <source>
        <dbReference type="Proteomes" id="UP000589351"/>
    </source>
</evidence>
<dbReference type="AlphaFoldDB" id="A0A6V7RCF1"/>
<feature type="transmembrane region" description="Helical" evidence="1">
    <location>
        <begin position="30"/>
        <end position="52"/>
    </location>
</feature>
<sequence length="59" mass="6656">MIQISKGLNILLILIALVMIYFFSQDFLPASLNMPLIITLIILGVFSIISIIKKEHPED</sequence>
<dbReference type="Proteomes" id="UP000589351">
    <property type="component" value="Unassembled WGS sequence"/>
</dbReference>
<accession>A0A6V7RCF1</accession>
<keyword evidence="1" id="KW-1133">Transmembrane helix</keyword>
<keyword evidence="3" id="KW-1185">Reference proteome</keyword>
<dbReference type="RefSeq" id="WP_185125380.1">
    <property type="nucleotide sequence ID" value="NZ_CAJEWD010000006.1"/>
</dbReference>
<reference evidence="2 3" key="1">
    <citation type="submission" date="2020-07" db="EMBL/GenBank/DDBJ databases">
        <authorList>
            <person name="Criscuolo A."/>
        </authorList>
    </citation>
    <scope>NUCLEOTIDE SEQUENCE [LARGE SCALE GENOMIC DNA]</scope>
    <source>
        <strain evidence="2">CIP111649</strain>
    </source>
</reference>
<evidence type="ECO:0000313" key="2">
    <source>
        <dbReference type="EMBL" id="CAD2075411.1"/>
    </source>
</evidence>
<protein>
    <submittedName>
        <fullName evidence="2">Uncharacterized protein</fullName>
    </submittedName>
</protein>
<feature type="transmembrane region" description="Helical" evidence="1">
    <location>
        <begin position="7"/>
        <end position="24"/>
    </location>
</feature>
<keyword evidence="1" id="KW-0812">Transmembrane</keyword>
<gene>
    <name evidence="2" type="ORF">JEODO184_00849</name>
</gene>
<keyword evidence="1" id="KW-0472">Membrane</keyword>
<evidence type="ECO:0000256" key="1">
    <source>
        <dbReference type="SAM" id="Phobius"/>
    </source>
</evidence>
<proteinExistence type="predicted"/>